<reference evidence="12" key="1">
    <citation type="journal article" date="2020" name="mSystems">
        <title>Genome- and Community-Level Interaction Insights into Carbon Utilization and Element Cycling Functions of Hydrothermarchaeota in Hydrothermal Sediment.</title>
        <authorList>
            <person name="Zhou Z."/>
            <person name="Liu Y."/>
            <person name="Xu W."/>
            <person name="Pan J."/>
            <person name="Luo Z.H."/>
            <person name="Li M."/>
        </authorList>
    </citation>
    <scope>NUCLEOTIDE SEQUENCE [LARGE SCALE GENOMIC DNA]</scope>
    <source>
        <strain evidence="12">HyVt-443</strain>
    </source>
</reference>
<evidence type="ECO:0000256" key="4">
    <source>
        <dbReference type="ARBA" id="ARBA00022490"/>
    </source>
</evidence>
<dbReference type="EMBL" id="DRKP01000096">
    <property type="protein sequence ID" value="HEB96461.1"/>
    <property type="molecule type" value="Genomic_DNA"/>
</dbReference>
<comment type="subcellular location">
    <subcellularLocation>
        <location evidence="1">Cytoplasm</location>
    </subcellularLocation>
</comment>
<comment type="function">
    <text evidence="9">Activator of cell division through the inhibition of FtsZ GTPase activity, therefore promoting FtsZ assembly into bundles of protofilaments necessary for the formation of the division Z ring. It is recruited early at mid-cell but it is not essential for cell division.</text>
</comment>
<dbReference type="GO" id="GO:0043093">
    <property type="term" value="P:FtsZ-dependent cytokinesis"/>
    <property type="evidence" value="ECO:0007669"/>
    <property type="project" value="TreeGrafter"/>
</dbReference>
<dbReference type="Proteomes" id="UP000886251">
    <property type="component" value="Unassembled WGS sequence"/>
</dbReference>
<dbReference type="InterPro" id="IPR042233">
    <property type="entry name" value="Cell_div_ZapA_N"/>
</dbReference>
<evidence type="ECO:0000256" key="8">
    <source>
        <dbReference type="ARBA" id="ARBA00023306"/>
    </source>
</evidence>
<organism evidence="12">
    <name type="scientific">Sedimenticola thiotaurini</name>
    <dbReference type="NCBI Taxonomy" id="1543721"/>
    <lineage>
        <taxon>Bacteria</taxon>
        <taxon>Pseudomonadati</taxon>
        <taxon>Pseudomonadota</taxon>
        <taxon>Gammaproteobacteria</taxon>
        <taxon>Chromatiales</taxon>
        <taxon>Sedimenticolaceae</taxon>
        <taxon>Sedimenticola</taxon>
    </lineage>
</organism>
<dbReference type="PANTHER" id="PTHR34981">
    <property type="entry name" value="CELL DIVISION PROTEIN ZAPA"/>
    <property type="match status" value="1"/>
</dbReference>
<evidence type="ECO:0000256" key="10">
    <source>
        <dbReference type="ARBA" id="ARBA00026068"/>
    </source>
</evidence>
<evidence type="ECO:0000256" key="2">
    <source>
        <dbReference type="ARBA" id="ARBA00010074"/>
    </source>
</evidence>
<dbReference type="SUPFAM" id="SSF102829">
    <property type="entry name" value="Cell division protein ZapA-like"/>
    <property type="match status" value="1"/>
</dbReference>
<keyword evidence="6" id="KW-0175">Coiled coil</keyword>
<dbReference type="Gene3D" id="1.20.5.50">
    <property type="match status" value="1"/>
</dbReference>
<evidence type="ECO:0000256" key="1">
    <source>
        <dbReference type="ARBA" id="ARBA00004496"/>
    </source>
</evidence>
<dbReference type="Pfam" id="PF05164">
    <property type="entry name" value="ZapA"/>
    <property type="match status" value="1"/>
</dbReference>
<dbReference type="Gene3D" id="3.30.160.880">
    <property type="entry name" value="Cell division protein ZapA protomer, N-terminal domain"/>
    <property type="match status" value="1"/>
</dbReference>
<protein>
    <recommendedName>
        <fullName evidence="3">Cell division protein ZapA</fullName>
    </recommendedName>
    <alternativeName>
        <fullName evidence="11">Z ring-associated protein ZapA</fullName>
    </alternativeName>
</protein>
<evidence type="ECO:0000256" key="11">
    <source>
        <dbReference type="ARBA" id="ARBA00033158"/>
    </source>
</evidence>
<evidence type="ECO:0000256" key="6">
    <source>
        <dbReference type="ARBA" id="ARBA00023054"/>
    </source>
</evidence>
<accession>A0A831RNY4</accession>
<dbReference type="GO" id="GO:0000917">
    <property type="term" value="P:division septum assembly"/>
    <property type="evidence" value="ECO:0007669"/>
    <property type="project" value="UniProtKB-KW"/>
</dbReference>
<dbReference type="GO" id="GO:0000921">
    <property type="term" value="P:septin ring assembly"/>
    <property type="evidence" value="ECO:0007669"/>
    <property type="project" value="TreeGrafter"/>
</dbReference>
<comment type="similarity">
    <text evidence="2">Belongs to the ZapA family. Type 1 subfamily.</text>
</comment>
<dbReference type="InterPro" id="IPR036192">
    <property type="entry name" value="Cell_div_ZapA-like_sf"/>
</dbReference>
<comment type="subunit">
    <text evidence="10">Homodimer. Interacts with FtsZ.</text>
</comment>
<dbReference type="GO" id="GO:0030428">
    <property type="term" value="C:cell septum"/>
    <property type="evidence" value="ECO:0007669"/>
    <property type="project" value="TreeGrafter"/>
</dbReference>
<dbReference type="GO" id="GO:0032153">
    <property type="term" value="C:cell division site"/>
    <property type="evidence" value="ECO:0007669"/>
    <property type="project" value="TreeGrafter"/>
</dbReference>
<evidence type="ECO:0000256" key="7">
    <source>
        <dbReference type="ARBA" id="ARBA00023210"/>
    </source>
</evidence>
<evidence type="ECO:0000256" key="5">
    <source>
        <dbReference type="ARBA" id="ARBA00022618"/>
    </source>
</evidence>
<dbReference type="PANTHER" id="PTHR34981:SF1">
    <property type="entry name" value="CELL DIVISION PROTEIN ZAPA"/>
    <property type="match status" value="1"/>
</dbReference>
<evidence type="ECO:0000256" key="3">
    <source>
        <dbReference type="ARBA" id="ARBA00015195"/>
    </source>
</evidence>
<keyword evidence="4" id="KW-0963">Cytoplasm</keyword>
<dbReference type="AlphaFoldDB" id="A0A831RNY4"/>
<evidence type="ECO:0000256" key="9">
    <source>
        <dbReference type="ARBA" id="ARBA00024910"/>
    </source>
</evidence>
<keyword evidence="5 12" id="KW-0132">Cell division</keyword>
<keyword evidence="8" id="KW-0131">Cell cycle</keyword>
<comment type="caution">
    <text evidence="12">The sequence shown here is derived from an EMBL/GenBank/DDBJ whole genome shotgun (WGS) entry which is preliminary data.</text>
</comment>
<keyword evidence="7" id="KW-0717">Septation</keyword>
<sequence>MSDSRSIPVQVRILDREYRVACQPGEEEALLASARFLDQKMREIKSSGKVIGNDRIAVMVALNLAHELLEQRSKHDDGEERVGRRIQALREKVEVALHQTNQLEL</sequence>
<evidence type="ECO:0000313" key="12">
    <source>
        <dbReference type="EMBL" id="HEB96461.1"/>
    </source>
</evidence>
<dbReference type="GO" id="GO:0005829">
    <property type="term" value="C:cytosol"/>
    <property type="evidence" value="ECO:0007669"/>
    <property type="project" value="TreeGrafter"/>
</dbReference>
<proteinExistence type="inferred from homology"/>
<gene>
    <name evidence="12" type="ORF">ENI96_08520</name>
</gene>
<dbReference type="InterPro" id="IPR007838">
    <property type="entry name" value="Cell_div_ZapA-like"/>
</dbReference>
<name>A0A831RNY4_9GAMM</name>